<evidence type="ECO:0000313" key="4">
    <source>
        <dbReference type="Proteomes" id="UP000827092"/>
    </source>
</evidence>
<feature type="transmembrane region" description="Helical" evidence="2">
    <location>
        <begin position="172"/>
        <end position="194"/>
    </location>
</feature>
<proteinExistence type="predicted"/>
<feature type="region of interest" description="Disordered" evidence="1">
    <location>
        <begin position="296"/>
        <end position="333"/>
    </location>
</feature>
<reference evidence="3 4" key="1">
    <citation type="journal article" date="2022" name="Nat. Ecol. Evol.">
        <title>A masculinizing supergene underlies an exaggerated male reproductive morph in a spider.</title>
        <authorList>
            <person name="Hendrickx F."/>
            <person name="De Corte Z."/>
            <person name="Sonet G."/>
            <person name="Van Belleghem S.M."/>
            <person name="Kostlbacher S."/>
            <person name="Vangestel C."/>
        </authorList>
    </citation>
    <scope>NUCLEOTIDE SEQUENCE [LARGE SCALE GENOMIC DNA]</scope>
    <source>
        <strain evidence="3">W744_W776</strain>
    </source>
</reference>
<feature type="compositionally biased region" description="Low complexity" evidence="1">
    <location>
        <begin position="306"/>
        <end position="315"/>
    </location>
</feature>
<protein>
    <submittedName>
        <fullName evidence="3">Uncharacterized protein</fullName>
    </submittedName>
</protein>
<accession>A0AAV6UA07</accession>
<comment type="caution">
    <text evidence="3">The sequence shown here is derived from an EMBL/GenBank/DDBJ whole genome shotgun (WGS) entry which is preliminary data.</text>
</comment>
<dbReference type="Proteomes" id="UP000827092">
    <property type="component" value="Unassembled WGS sequence"/>
</dbReference>
<keyword evidence="2" id="KW-1133">Transmembrane helix</keyword>
<keyword evidence="2" id="KW-0812">Transmembrane</keyword>
<keyword evidence="2" id="KW-0472">Membrane</keyword>
<sequence>MVFTIQTHHDNTNGLQRISIRDIQRFGFHPRKDFYHFNKNLKDNRDIKAMIHPAKIYNKERRGSKDEKFYQANSIMSDKRTRRNFVNIPKLKYAVQRKSLRSKGKIALDPRLAEWRMQRRMSDVRNHPRQIIHSIGYRQRQTAHPAPLDLMREKKSTSETVDVDYTMQMIKFFLFFIPLASFSAIVLTILHYFWSKRSKKSPSRRTVKRGKSTSESIVGSTLMTDDRSEISGDPSLNKAMADEFVNKFVTNDFNGEGDTSAKRMKLERWMYQEPRYLPEMAQKKMKVNKEIENRFPKCHHARKSSETSSSQSNSSPQIPFQQRPEASYQNRIPPISIDEIRRPESEIMGTYNVATSKHPQAVLKTYSEDPALSSIKSRWDKCNRGSINSVDKSIDNNNPMKNMSLVSFNSHYVTCERNPAQRYDYTMGGNMERQNRNSQPFRVANRVP</sequence>
<evidence type="ECO:0000256" key="2">
    <source>
        <dbReference type="SAM" id="Phobius"/>
    </source>
</evidence>
<evidence type="ECO:0000313" key="3">
    <source>
        <dbReference type="EMBL" id="KAG8181049.1"/>
    </source>
</evidence>
<dbReference type="EMBL" id="JAFNEN010000538">
    <property type="protein sequence ID" value="KAG8181049.1"/>
    <property type="molecule type" value="Genomic_DNA"/>
</dbReference>
<organism evidence="3 4">
    <name type="scientific">Oedothorax gibbosus</name>
    <dbReference type="NCBI Taxonomy" id="931172"/>
    <lineage>
        <taxon>Eukaryota</taxon>
        <taxon>Metazoa</taxon>
        <taxon>Ecdysozoa</taxon>
        <taxon>Arthropoda</taxon>
        <taxon>Chelicerata</taxon>
        <taxon>Arachnida</taxon>
        <taxon>Araneae</taxon>
        <taxon>Araneomorphae</taxon>
        <taxon>Entelegynae</taxon>
        <taxon>Araneoidea</taxon>
        <taxon>Linyphiidae</taxon>
        <taxon>Erigoninae</taxon>
        <taxon>Oedothorax</taxon>
    </lineage>
</organism>
<gene>
    <name evidence="3" type="ORF">JTE90_029400</name>
</gene>
<evidence type="ECO:0000256" key="1">
    <source>
        <dbReference type="SAM" id="MobiDB-lite"/>
    </source>
</evidence>
<keyword evidence="4" id="KW-1185">Reference proteome</keyword>
<name>A0AAV6UA07_9ARAC</name>
<dbReference type="AlphaFoldDB" id="A0AAV6UA07"/>